<dbReference type="AlphaFoldDB" id="A0A1A5YLF1"/>
<gene>
    <name evidence="7" type="ORF">A7K91_24170</name>
</gene>
<evidence type="ECO:0000256" key="4">
    <source>
        <dbReference type="ARBA" id="ARBA00049872"/>
    </source>
</evidence>
<feature type="domain" description="FAD dependent oxidoreductase" evidence="6">
    <location>
        <begin position="6"/>
        <end position="353"/>
    </location>
</feature>
<reference evidence="7 8" key="1">
    <citation type="submission" date="2016-05" db="EMBL/GenBank/DDBJ databases">
        <title>Paenibacillus oryzae. sp. nov., isolated from the rice root.</title>
        <authorList>
            <person name="Zhang J."/>
            <person name="Zhang X."/>
        </authorList>
    </citation>
    <scope>NUCLEOTIDE SEQUENCE [LARGE SCALE GENOMIC DNA]</scope>
    <source>
        <strain evidence="7 8">1DrF-4</strain>
    </source>
</reference>
<accession>A0A1A5YLF1</accession>
<dbReference type="GO" id="GO:0050660">
    <property type="term" value="F:flavin adenine dinucleotide binding"/>
    <property type="evidence" value="ECO:0007669"/>
    <property type="project" value="InterPro"/>
</dbReference>
<dbReference type="InterPro" id="IPR036188">
    <property type="entry name" value="FAD/NAD-bd_sf"/>
</dbReference>
<name>A0A1A5YLF1_9BACL</name>
<dbReference type="UniPathway" id="UPA00060"/>
<comment type="catalytic activity">
    <reaction evidence="4">
        <text>glycine + O2 + H2O = glyoxylate + H2O2 + NH4(+)</text>
        <dbReference type="Rhea" id="RHEA:11532"/>
        <dbReference type="ChEBI" id="CHEBI:15377"/>
        <dbReference type="ChEBI" id="CHEBI:15379"/>
        <dbReference type="ChEBI" id="CHEBI:16240"/>
        <dbReference type="ChEBI" id="CHEBI:28938"/>
        <dbReference type="ChEBI" id="CHEBI:36655"/>
        <dbReference type="ChEBI" id="CHEBI:57305"/>
        <dbReference type="EC" id="1.4.3.19"/>
    </reaction>
</comment>
<dbReference type="SUPFAM" id="SSF54373">
    <property type="entry name" value="FAD-linked reductases, C-terminal domain"/>
    <property type="match status" value="1"/>
</dbReference>
<organism evidence="7 8">
    <name type="scientific">Paenibacillus oryzae</name>
    <dbReference type="NCBI Taxonomy" id="1844972"/>
    <lineage>
        <taxon>Bacteria</taxon>
        <taxon>Bacillati</taxon>
        <taxon>Bacillota</taxon>
        <taxon>Bacilli</taxon>
        <taxon>Bacillales</taxon>
        <taxon>Paenibacillaceae</taxon>
        <taxon>Paenibacillus</taxon>
    </lineage>
</organism>
<dbReference type="GO" id="GO:0005737">
    <property type="term" value="C:cytoplasm"/>
    <property type="evidence" value="ECO:0007669"/>
    <property type="project" value="TreeGrafter"/>
</dbReference>
<comment type="pathway">
    <text evidence="1">Cofactor biosynthesis; thiamine diphosphate biosynthesis.</text>
</comment>
<evidence type="ECO:0000313" key="8">
    <source>
        <dbReference type="Proteomes" id="UP000092024"/>
    </source>
</evidence>
<evidence type="ECO:0000256" key="5">
    <source>
        <dbReference type="ARBA" id="ARBA00050018"/>
    </source>
</evidence>
<dbReference type="GO" id="GO:0009228">
    <property type="term" value="P:thiamine biosynthetic process"/>
    <property type="evidence" value="ECO:0007669"/>
    <property type="project" value="UniProtKB-KW"/>
</dbReference>
<dbReference type="PANTHER" id="PTHR13847:SF289">
    <property type="entry name" value="GLYCINE OXIDASE"/>
    <property type="match status" value="1"/>
</dbReference>
<evidence type="ECO:0000259" key="6">
    <source>
        <dbReference type="Pfam" id="PF01266"/>
    </source>
</evidence>
<dbReference type="PANTHER" id="PTHR13847">
    <property type="entry name" value="SARCOSINE DEHYDROGENASE-RELATED"/>
    <property type="match status" value="1"/>
</dbReference>
<dbReference type="GO" id="GO:0043799">
    <property type="term" value="F:glycine oxidase activity"/>
    <property type="evidence" value="ECO:0007669"/>
    <property type="project" value="UniProtKB-EC"/>
</dbReference>
<dbReference type="InterPro" id="IPR012727">
    <property type="entry name" value="Gly_oxidase_ThiO"/>
</dbReference>
<keyword evidence="2" id="KW-0784">Thiamine biosynthesis</keyword>
<protein>
    <recommendedName>
        <fullName evidence="5">glycine oxidase</fullName>
        <ecNumber evidence="5">1.4.3.19</ecNumber>
    </recommendedName>
</protein>
<evidence type="ECO:0000313" key="7">
    <source>
        <dbReference type="EMBL" id="OBR66434.1"/>
    </source>
</evidence>
<dbReference type="NCBIfam" id="TIGR02352">
    <property type="entry name" value="thiamin_ThiO"/>
    <property type="match status" value="1"/>
</dbReference>
<dbReference type="Pfam" id="PF01266">
    <property type="entry name" value="DAO"/>
    <property type="match status" value="1"/>
</dbReference>
<evidence type="ECO:0000256" key="2">
    <source>
        <dbReference type="ARBA" id="ARBA00022977"/>
    </source>
</evidence>
<dbReference type="Gene3D" id="3.30.9.10">
    <property type="entry name" value="D-Amino Acid Oxidase, subunit A, domain 2"/>
    <property type="match status" value="1"/>
</dbReference>
<dbReference type="STRING" id="1844972.A7K91_24170"/>
<dbReference type="Gene3D" id="3.50.50.60">
    <property type="entry name" value="FAD/NAD(P)-binding domain"/>
    <property type="match status" value="1"/>
</dbReference>
<comment type="caution">
    <text evidence="7">The sequence shown here is derived from an EMBL/GenBank/DDBJ whole genome shotgun (WGS) entry which is preliminary data.</text>
</comment>
<dbReference type="Proteomes" id="UP000092024">
    <property type="component" value="Unassembled WGS sequence"/>
</dbReference>
<dbReference type="EMBL" id="LYPA01000047">
    <property type="protein sequence ID" value="OBR66434.1"/>
    <property type="molecule type" value="Genomic_DNA"/>
</dbReference>
<dbReference type="InterPro" id="IPR006076">
    <property type="entry name" value="FAD-dep_OxRdtase"/>
</dbReference>
<dbReference type="SUPFAM" id="SSF51905">
    <property type="entry name" value="FAD/NAD(P)-binding domain"/>
    <property type="match status" value="1"/>
</dbReference>
<dbReference type="OrthoDB" id="9794226at2"/>
<dbReference type="EC" id="1.4.3.19" evidence="5"/>
<dbReference type="GO" id="GO:0009229">
    <property type="term" value="P:thiamine diphosphate biosynthetic process"/>
    <property type="evidence" value="ECO:0007669"/>
    <property type="project" value="UniProtKB-UniPathway"/>
</dbReference>
<evidence type="ECO:0000256" key="1">
    <source>
        <dbReference type="ARBA" id="ARBA00004948"/>
    </source>
</evidence>
<keyword evidence="8" id="KW-1185">Reference proteome</keyword>
<keyword evidence="3" id="KW-0560">Oxidoreductase</keyword>
<sequence length="375" mass="40488">MLPQETVVLGGGIIGLSCAFEAARRGHRVTLLESGELGGQASGAAAGMLAPFSENTEQPDPFFQLSLNSLRLFPQWVRDVEEASGIKAELMHTGSLSLIQHEADLLPAQGRLAWQNQWGAGAELVQGSALRKLEPNLSRHIEAAVFNPEESHVYAPKLVAGLIQACRRLGVRLGQHAGRLARLELRQGGGAAIQMMNLEKEIQCDSLLLCSGAWAGELESWLGITIPVHPIRGQICSYPGSAEELRHMVFSSQAYWVGKQNGEIVCGASEDVAGFATGVTEKGIARLTSASSSFYPFLDNRALIRQWAGLRPATRDGFPLLGRVAGRSGIIMAAGHYRNGILLSPVSAKLAIDELEGRSRSDELRPFSPNRFTYI</sequence>
<evidence type="ECO:0000256" key="3">
    <source>
        <dbReference type="ARBA" id="ARBA00023002"/>
    </source>
</evidence>
<proteinExistence type="predicted"/>